<sequence>MLVATIDDGGTMTDPDDDAGDDEVGPDAEWGRLVGEVGQATIGDPRIARLVFVPAAVPHPFEDAVEVFERAATQLLAGSAERPVAFLGYHAMNRLTRSREAVGFLVTDRAVHVRDAPSGVILRAPVRRIPLVRGPEGPAASAAATVAAAAGGFAWQHVDHLLPPDARPVLLGALERAVALTLEHDARTSRSLPAAVPRARGLIGRIAELELGDVVRLPDDPRHRKHMARLTKALALPAEEQVLFTVTDQTLGGPYGVVVTGTAIRSKDLMEEPVATPIAGLDPTAIHVEGAHLHAGDAHTLPAHLEDAQRTALETLVREHVGGALDG</sequence>
<dbReference type="EMBL" id="MDHJ01000001">
    <property type="protein sequence ID" value="OUE09810.1"/>
    <property type="molecule type" value="Genomic_DNA"/>
</dbReference>
<evidence type="ECO:0000313" key="2">
    <source>
        <dbReference type="EMBL" id="OUE09810.1"/>
    </source>
</evidence>
<comment type="caution">
    <text evidence="2">The sequence shown here is derived from an EMBL/GenBank/DDBJ whole genome shotgun (WGS) entry which is preliminary data.</text>
</comment>
<feature type="compositionally biased region" description="Acidic residues" evidence="1">
    <location>
        <begin position="14"/>
        <end position="26"/>
    </location>
</feature>
<dbReference type="Proteomes" id="UP000195106">
    <property type="component" value="Unassembled WGS sequence"/>
</dbReference>
<organism evidence="2 3">
    <name type="scientific">Clavibacter michiganensis</name>
    <dbReference type="NCBI Taxonomy" id="28447"/>
    <lineage>
        <taxon>Bacteria</taxon>
        <taxon>Bacillati</taxon>
        <taxon>Actinomycetota</taxon>
        <taxon>Actinomycetes</taxon>
        <taxon>Micrococcales</taxon>
        <taxon>Microbacteriaceae</taxon>
        <taxon>Clavibacter</taxon>
    </lineage>
</organism>
<proteinExistence type="predicted"/>
<protein>
    <submittedName>
        <fullName evidence="2">Uncharacterized protein</fullName>
    </submittedName>
</protein>
<evidence type="ECO:0000313" key="3">
    <source>
        <dbReference type="Proteomes" id="UP000195106"/>
    </source>
</evidence>
<accession>A0A251XWH3</accession>
<reference evidence="2 3" key="1">
    <citation type="submission" date="2016-08" db="EMBL/GenBank/DDBJ databases">
        <title>Genome sequence of Clavibacter michiganensis spp. strain CASJ009.</title>
        <authorList>
            <person name="Thapa S.P."/>
            <person name="Coaker G."/>
        </authorList>
    </citation>
    <scope>NUCLEOTIDE SEQUENCE [LARGE SCALE GENOMIC DNA]</scope>
    <source>
        <strain evidence="2">CASJ009</strain>
    </source>
</reference>
<evidence type="ECO:0000256" key="1">
    <source>
        <dbReference type="SAM" id="MobiDB-lite"/>
    </source>
</evidence>
<gene>
    <name evidence="2" type="ORF">CMsap09_12760</name>
</gene>
<feature type="region of interest" description="Disordered" evidence="1">
    <location>
        <begin position="1"/>
        <end position="27"/>
    </location>
</feature>
<name>A0A251XWH3_9MICO</name>
<dbReference type="AlphaFoldDB" id="A0A251XWH3"/>